<accession>A0A1L1PDZ7</accession>
<dbReference type="PANTHER" id="PTHR48111">
    <property type="entry name" value="REGULATOR OF RPOS"/>
    <property type="match status" value="1"/>
</dbReference>
<dbReference type="InterPro" id="IPR001789">
    <property type="entry name" value="Sig_transdc_resp-reg_receiver"/>
</dbReference>
<dbReference type="SUPFAM" id="SSF46894">
    <property type="entry name" value="C-terminal effector domain of the bipartite response regulators"/>
    <property type="match status" value="1"/>
</dbReference>
<dbReference type="PROSITE" id="PS51755">
    <property type="entry name" value="OMPR_PHOB"/>
    <property type="match status" value="1"/>
</dbReference>
<evidence type="ECO:0000256" key="1">
    <source>
        <dbReference type="ARBA" id="ARBA00022553"/>
    </source>
</evidence>
<evidence type="ECO:0000313" key="8">
    <source>
        <dbReference type="EMBL" id="CDN88268.1"/>
    </source>
</evidence>
<keyword evidence="9" id="KW-1185">Reference proteome</keyword>
<proteinExistence type="predicted"/>
<name>A0A1L1PDZ7_HYDIT</name>
<dbReference type="CDD" id="cd00383">
    <property type="entry name" value="trans_reg_C"/>
    <property type="match status" value="1"/>
</dbReference>
<dbReference type="EMBL" id="CCAE010000021">
    <property type="protein sequence ID" value="CDN88268.1"/>
    <property type="molecule type" value="Genomic_DNA"/>
</dbReference>
<sequence>MAAQILVVEDEPAIQTLLTANLVRAGHAVRCVGGAEEARELLLQWRPDLLLLDWELPGMSGVDLIRVLRSDPKQREVPVILVSARNEERDKIAGLEVGADDYITKPFSTRELIARIGVVLRRRAPQANAEVVRLAGIVLDPAAMTVSAAGRPLSIGGTEFRLLHFLITHADRVYSRSQLLDHVWGADFVGDDRTVDVHISRLRNALLPAGLDRMIRTIRGSGYSFALAEGG</sequence>
<reference evidence="9" key="1">
    <citation type="submission" date="2014-02" db="EMBL/GenBank/DDBJ databases">
        <authorList>
            <person name="Gan H."/>
        </authorList>
    </citation>
    <scope>NUCLEOTIDE SEQUENCE [LARGE SCALE GENOMIC DNA]</scope>
    <source>
        <strain evidence="9">S1</strain>
    </source>
</reference>
<dbReference type="SMART" id="SM00448">
    <property type="entry name" value="REC"/>
    <property type="match status" value="1"/>
</dbReference>
<keyword evidence="3 5" id="KW-0238">DNA-binding</keyword>
<dbReference type="Proteomes" id="UP000028878">
    <property type="component" value="Unassembled WGS sequence"/>
</dbReference>
<dbReference type="InterPro" id="IPR039420">
    <property type="entry name" value="WalR-like"/>
</dbReference>
<dbReference type="Pfam" id="PF00486">
    <property type="entry name" value="Trans_reg_C"/>
    <property type="match status" value="1"/>
</dbReference>
<dbReference type="InterPro" id="IPR011006">
    <property type="entry name" value="CheY-like_superfamily"/>
</dbReference>
<feature type="domain" description="Response regulatory" evidence="6">
    <location>
        <begin position="4"/>
        <end position="120"/>
    </location>
</feature>
<evidence type="ECO:0000313" key="9">
    <source>
        <dbReference type="Proteomes" id="UP000028878"/>
    </source>
</evidence>
<evidence type="ECO:0000259" key="6">
    <source>
        <dbReference type="PROSITE" id="PS50110"/>
    </source>
</evidence>
<organism evidence="8 9">
    <name type="scientific">Hydrogenophaga intermedia</name>
    <dbReference type="NCBI Taxonomy" id="65786"/>
    <lineage>
        <taxon>Bacteria</taxon>
        <taxon>Pseudomonadati</taxon>
        <taxon>Pseudomonadota</taxon>
        <taxon>Betaproteobacteria</taxon>
        <taxon>Burkholderiales</taxon>
        <taxon>Comamonadaceae</taxon>
        <taxon>Hydrogenophaga</taxon>
    </lineage>
</organism>
<protein>
    <submittedName>
        <fullName evidence="8">PhoB protein</fullName>
    </submittedName>
</protein>
<dbReference type="Gene3D" id="6.10.250.690">
    <property type="match status" value="1"/>
</dbReference>
<dbReference type="Gene3D" id="3.40.50.2300">
    <property type="match status" value="1"/>
</dbReference>
<dbReference type="RefSeq" id="WP_009518441.1">
    <property type="nucleotide sequence ID" value="NZ_CCAE010000021.1"/>
</dbReference>
<dbReference type="Pfam" id="PF00072">
    <property type="entry name" value="Response_reg"/>
    <property type="match status" value="1"/>
</dbReference>
<dbReference type="AlphaFoldDB" id="A0A1L1PDZ7"/>
<dbReference type="GO" id="GO:0005829">
    <property type="term" value="C:cytosol"/>
    <property type="evidence" value="ECO:0007669"/>
    <property type="project" value="TreeGrafter"/>
</dbReference>
<evidence type="ECO:0000256" key="4">
    <source>
        <dbReference type="PROSITE-ProRule" id="PRU00169"/>
    </source>
</evidence>
<feature type="modified residue" description="4-aspartylphosphate" evidence="4">
    <location>
        <position position="53"/>
    </location>
</feature>
<feature type="domain" description="OmpR/PhoB-type" evidence="7">
    <location>
        <begin position="129"/>
        <end position="227"/>
    </location>
</feature>
<dbReference type="CDD" id="cd17618">
    <property type="entry name" value="REC_OmpR_PhoB"/>
    <property type="match status" value="1"/>
</dbReference>
<evidence type="ECO:0000256" key="5">
    <source>
        <dbReference type="PROSITE-ProRule" id="PRU01091"/>
    </source>
</evidence>
<keyword evidence="1 4" id="KW-0597">Phosphoprotein</keyword>
<dbReference type="PROSITE" id="PS50110">
    <property type="entry name" value="RESPONSE_REGULATORY"/>
    <property type="match status" value="1"/>
</dbReference>
<dbReference type="Gene3D" id="1.10.10.10">
    <property type="entry name" value="Winged helix-like DNA-binding domain superfamily/Winged helix DNA-binding domain"/>
    <property type="match status" value="1"/>
</dbReference>
<dbReference type="GO" id="GO:0000976">
    <property type="term" value="F:transcription cis-regulatory region binding"/>
    <property type="evidence" value="ECO:0007669"/>
    <property type="project" value="TreeGrafter"/>
</dbReference>
<keyword evidence="2" id="KW-0902">Two-component regulatory system</keyword>
<gene>
    <name evidence="8" type="ORF">BN948_02701</name>
</gene>
<dbReference type="InterPro" id="IPR036388">
    <property type="entry name" value="WH-like_DNA-bd_sf"/>
</dbReference>
<dbReference type="InterPro" id="IPR001867">
    <property type="entry name" value="OmpR/PhoB-type_DNA-bd"/>
</dbReference>
<evidence type="ECO:0000259" key="7">
    <source>
        <dbReference type="PROSITE" id="PS51755"/>
    </source>
</evidence>
<dbReference type="GO" id="GO:0032993">
    <property type="term" value="C:protein-DNA complex"/>
    <property type="evidence" value="ECO:0007669"/>
    <property type="project" value="TreeGrafter"/>
</dbReference>
<dbReference type="GO" id="GO:0000156">
    <property type="term" value="F:phosphorelay response regulator activity"/>
    <property type="evidence" value="ECO:0007669"/>
    <property type="project" value="TreeGrafter"/>
</dbReference>
<dbReference type="InterPro" id="IPR016032">
    <property type="entry name" value="Sig_transdc_resp-reg_C-effctor"/>
</dbReference>
<feature type="DNA-binding region" description="OmpR/PhoB-type" evidence="5">
    <location>
        <begin position="129"/>
        <end position="227"/>
    </location>
</feature>
<dbReference type="PANTHER" id="PTHR48111:SF40">
    <property type="entry name" value="PHOSPHATE REGULON TRANSCRIPTIONAL REGULATORY PROTEIN PHOB"/>
    <property type="match status" value="1"/>
</dbReference>
<dbReference type="SMART" id="SM00862">
    <property type="entry name" value="Trans_reg_C"/>
    <property type="match status" value="1"/>
</dbReference>
<dbReference type="GO" id="GO:0006355">
    <property type="term" value="P:regulation of DNA-templated transcription"/>
    <property type="evidence" value="ECO:0007669"/>
    <property type="project" value="InterPro"/>
</dbReference>
<dbReference type="SUPFAM" id="SSF52172">
    <property type="entry name" value="CheY-like"/>
    <property type="match status" value="1"/>
</dbReference>
<evidence type="ECO:0000256" key="3">
    <source>
        <dbReference type="ARBA" id="ARBA00023125"/>
    </source>
</evidence>
<evidence type="ECO:0000256" key="2">
    <source>
        <dbReference type="ARBA" id="ARBA00023012"/>
    </source>
</evidence>
<reference evidence="9" key="2">
    <citation type="submission" date="2014-11" db="EMBL/GenBank/DDBJ databases">
        <title>Draft genome sequence of Hydrogenophaga intermedia S1.</title>
        <authorList>
            <person name="Gan H.M."/>
            <person name="Chew T.H."/>
            <person name="Stolz A."/>
        </authorList>
    </citation>
    <scope>NUCLEOTIDE SEQUENCE [LARGE SCALE GENOMIC DNA]</scope>
    <source>
        <strain evidence="9">S1</strain>
    </source>
</reference>